<sequence length="56" mass="6164">MGVLSSDQAMEDDPLMAATVRQYRSSRSLWKADFTAAMVKVGNMKVLTGSQGEIRK</sequence>
<keyword evidence="8" id="KW-0560">Oxidoreductase</keyword>
<keyword evidence="9" id="KW-0408">Iron</keyword>
<dbReference type="STRING" id="1194695.A0A5A7T7W4"/>
<evidence type="ECO:0000256" key="2">
    <source>
        <dbReference type="ARBA" id="ARBA00001913"/>
    </source>
</evidence>
<dbReference type="EMBL" id="SSTE01018486">
    <property type="protein sequence ID" value="KAA0038968.1"/>
    <property type="molecule type" value="Genomic_DNA"/>
</dbReference>
<dbReference type="OrthoDB" id="2113341at2759"/>
<comment type="caution">
    <text evidence="11">The sequence shown here is derived from an EMBL/GenBank/DDBJ whole genome shotgun (WGS) entry which is preliminary data.</text>
</comment>
<evidence type="ECO:0000256" key="6">
    <source>
        <dbReference type="ARBA" id="ARBA00022617"/>
    </source>
</evidence>
<comment type="cofactor">
    <cofactor evidence="3">
        <name>heme b</name>
        <dbReference type="ChEBI" id="CHEBI:60344"/>
    </cofactor>
</comment>
<dbReference type="GO" id="GO:0046872">
    <property type="term" value="F:metal ion binding"/>
    <property type="evidence" value="ECO:0007669"/>
    <property type="project" value="UniProtKB-KW"/>
</dbReference>
<evidence type="ECO:0000256" key="3">
    <source>
        <dbReference type="ARBA" id="ARBA00001970"/>
    </source>
</evidence>
<evidence type="ECO:0000259" key="10">
    <source>
        <dbReference type="PROSITE" id="PS50873"/>
    </source>
</evidence>
<name>A0A5A7T7W4_CUCMM</name>
<dbReference type="PANTHER" id="PTHR31517">
    <property type="match status" value="1"/>
</dbReference>
<evidence type="ECO:0000313" key="12">
    <source>
        <dbReference type="Proteomes" id="UP000321393"/>
    </source>
</evidence>
<organism evidence="11 12">
    <name type="scientific">Cucumis melo var. makuwa</name>
    <name type="common">Oriental melon</name>
    <dbReference type="NCBI Taxonomy" id="1194695"/>
    <lineage>
        <taxon>Eukaryota</taxon>
        <taxon>Viridiplantae</taxon>
        <taxon>Streptophyta</taxon>
        <taxon>Embryophyta</taxon>
        <taxon>Tracheophyta</taxon>
        <taxon>Spermatophyta</taxon>
        <taxon>Magnoliopsida</taxon>
        <taxon>eudicotyledons</taxon>
        <taxon>Gunneridae</taxon>
        <taxon>Pentapetalae</taxon>
        <taxon>rosids</taxon>
        <taxon>fabids</taxon>
        <taxon>Cucurbitales</taxon>
        <taxon>Cucurbitaceae</taxon>
        <taxon>Benincaseae</taxon>
        <taxon>Cucumis</taxon>
    </lineage>
</organism>
<protein>
    <recommendedName>
        <fullName evidence="4">peroxidase</fullName>
        <ecNumber evidence="4">1.11.1.7</ecNumber>
    </recommendedName>
</protein>
<dbReference type="GO" id="GO:0140825">
    <property type="term" value="F:lactoperoxidase activity"/>
    <property type="evidence" value="ECO:0007669"/>
    <property type="project" value="UniProtKB-EC"/>
</dbReference>
<comment type="catalytic activity">
    <reaction evidence="1">
        <text>2 a phenolic donor + H2O2 = 2 a phenolic radical donor + 2 H2O</text>
        <dbReference type="Rhea" id="RHEA:56136"/>
        <dbReference type="ChEBI" id="CHEBI:15377"/>
        <dbReference type="ChEBI" id="CHEBI:16240"/>
        <dbReference type="ChEBI" id="CHEBI:139520"/>
        <dbReference type="ChEBI" id="CHEBI:139521"/>
        <dbReference type="EC" id="1.11.1.7"/>
    </reaction>
</comment>
<evidence type="ECO:0000256" key="5">
    <source>
        <dbReference type="ARBA" id="ARBA00022559"/>
    </source>
</evidence>
<keyword evidence="6" id="KW-0349">Heme</keyword>
<evidence type="ECO:0000256" key="4">
    <source>
        <dbReference type="ARBA" id="ARBA00012313"/>
    </source>
</evidence>
<dbReference type="GO" id="GO:0006979">
    <property type="term" value="P:response to oxidative stress"/>
    <property type="evidence" value="ECO:0007669"/>
    <property type="project" value="InterPro"/>
</dbReference>
<dbReference type="AlphaFoldDB" id="A0A5A7T7W4"/>
<accession>A0A5A7T7W4</accession>
<evidence type="ECO:0000256" key="1">
    <source>
        <dbReference type="ARBA" id="ARBA00000189"/>
    </source>
</evidence>
<dbReference type="InterPro" id="IPR010255">
    <property type="entry name" value="Haem_peroxidase_sf"/>
</dbReference>
<reference evidence="11 12" key="1">
    <citation type="submission" date="2019-08" db="EMBL/GenBank/DDBJ databases">
        <title>Draft genome sequences of two oriental melons (Cucumis melo L. var makuwa).</title>
        <authorList>
            <person name="Kwon S.-Y."/>
        </authorList>
    </citation>
    <scope>NUCLEOTIDE SEQUENCE [LARGE SCALE GENOMIC DNA]</scope>
    <source>
        <strain evidence="12">cv. SW 3</strain>
        <tissue evidence="11">Leaf</tissue>
    </source>
</reference>
<feature type="domain" description="Plant heme peroxidase family profile" evidence="10">
    <location>
        <begin position="1"/>
        <end position="56"/>
    </location>
</feature>
<dbReference type="EC" id="1.11.1.7" evidence="4"/>
<keyword evidence="5 11" id="KW-0575">Peroxidase</keyword>
<evidence type="ECO:0000256" key="8">
    <source>
        <dbReference type="ARBA" id="ARBA00023002"/>
    </source>
</evidence>
<dbReference type="Proteomes" id="UP000321393">
    <property type="component" value="Unassembled WGS sequence"/>
</dbReference>
<dbReference type="InterPro" id="IPR002016">
    <property type="entry name" value="Haem_peroxidase"/>
</dbReference>
<dbReference type="InterPro" id="IPR000823">
    <property type="entry name" value="Peroxidase_pln"/>
</dbReference>
<dbReference type="SUPFAM" id="SSF48113">
    <property type="entry name" value="Heme-dependent peroxidases"/>
    <property type="match status" value="1"/>
</dbReference>
<dbReference type="Gene3D" id="1.10.420.10">
    <property type="entry name" value="Peroxidase, domain 2"/>
    <property type="match status" value="1"/>
</dbReference>
<comment type="cofactor">
    <cofactor evidence="2">
        <name>Ca(2+)</name>
        <dbReference type="ChEBI" id="CHEBI:29108"/>
    </cofactor>
</comment>
<proteinExistence type="predicted"/>
<keyword evidence="7" id="KW-0479">Metal-binding</keyword>
<gene>
    <name evidence="11" type="ORF">E6C27_scaffold84G00460</name>
</gene>
<dbReference type="GO" id="GO:0020037">
    <property type="term" value="F:heme binding"/>
    <property type="evidence" value="ECO:0007669"/>
    <property type="project" value="InterPro"/>
</dbReference>
<evidence type="ECO:0000313" key="11">
    <source>
        <dbReference type="EMBL" id="KAA0038968.1"/>
    </source>
</evidence>
<evidence type="ECO:0000256" key="9">
    <source>
        <dbReference type="ARBA" id="ARBA00023004"/>
    </source>
</evidence>
<evidence type="ECO:0000256" key="7">
    <source>
        <dbReference type="ARBA" id="ARBA00022723"/>
    </source>
</evidence>
<dbReference type="PANTHER" id="PTHR31517:SF84">
    <property type="entry name" value="PEROXIDASE"/>
    <property type="match status" value="1"/>
</dbReference>
<dbReference type="PROSITE" id="PS50873">
    <property type="entry name" value="PEROXIDASE_4"/>
    <property type="match status" value="1"/>
</dbReference>